<dbReference type="Pfam" id="PF04940">
    <property type="entry name" value="BLUF"/>
    <property type="match status" value="1"/>
</dbReference>
<name>A0A7X8SHM6_9BACT</name>
<evidence type="ECO:0000259" key="1">
    <source>
        <dbReference type="PROSITE" id="PS50925"/>
    </source>
</evidence>
<accession>A0A7X8SHM6</accession>
<dbReference type="SMART" id="SM01034">
    <property type="entry name" value="BLUF"/>
    <property type="match status" value="1"/>
</dbReference>
<gene>
    <name evidence="2" type="ORF">HGP29_04250</name>
</gene>
<evidence type="ECO:0000313" key="2">
    <source>
        <dbReference type="EMBL" id="NLR90401.1"/>
    </source>
</evidence>
<dbReference type="EMBL" id="JABAIL010000001">
    <property type="protein sequence ID" value="NLR90401.1"/>
    <property type="molecule type" value="Genomic_DNA"/>
</dbReference>
<dbReference type="Gene3D" id="3.30.70.100">
    <property type="match status" value="1"/>
</dbReference>
<dbReference type="PROSITE" id="PS50925">
    <property type="entry name" value="BLUF"/>
    <property type="match status" value="1"/>
</dbReference>
<comment type="caution">
    <text evidence="2">The sequence shown here is derived from an EMBL/GenBank/DDBJ whole genome shotgun (WGS) entry which is preliminary data.</text>
</comment>
<protein>
    <submittedName>
        <fullName evidence="2">BLUF domain-containing protein</fullName>
    </submittedName>
</protein>
<dbReference type="GO" id="GO:0009882">
    <property type="term" value="F:blue light photoreceptor activity"/>
    <property type="evidence" value="ECO:0007669"/>
    <property type="project" value="InterPro"/>
</dbReference>
<sequence>MIHGYIYSSESKEPFDHESLTKLQEHSSRKNKEHRITGYLTFKQGIFIQYIEGPKSQLDQLIQNLKRDDRHTFINELYFEKPDRIFENWNMRYIDFDDLIEIGFHELLETAFFTINNSFFTKDESIEKINRMLEKIAEVMYKPN</sequence>
<dbReference type="GO" id="GO:0071949">
    <property type="term" value="F:FAD binding"/>
    <property type="evidence" value="ECO:0007669"/>
    <property type="project" value="InterPro"/>
</dbReference>
<dbReference type="RefSeq" id="WP_168881103.1">
    <property type="nucleotide sequence ID" value="NZ_JABAIL010000001.1"/>
</dbReference>
<dbReference type="Proteomes" id="UP000585050">
    <property type="component" value="Unassembled WGS sequence"/>
</dbReference>
<dbReference type="InterPro" id="IPR036046">
    <property type="entry name" value="Acylphosphatase-like_dom_sf"/>
</dbReference>
<reference evidence="2 3" key="1">
    <citation type="submission" date="2020-04" db="EMBL/GenBank/DDBJ databases">
        <title>Flammeovirga sp. SR4, a novel species isolated from seawater.</title>
        <authorList>
            <person name="Wang X."/>
        </authorList>
    </citation>
    <scope>NUCLEOTIDE SEQUENCE [LARGE SCALE GENOMIC DNA]</scope>
    <source>
        <strain evidence="2 3">SR4</strain>
    </source>
</reference>
<proteinExistence type="predicted"/>
<feature type="domain" description="BLUF" evidence="1">
    <location>
        <begin position="2"/>
        <end position="92"/>
    </location>
</feature>
<dbReference type="InterPro" id="IPR007024">
    <property type="entry name" value="BLUF_domain"/>
</dbReference>
<evidence type="ECO:0000313" key="3">
    <source>
        <dbReference type="Proteomes" id="UP000585050"/>
    </source>
</evidence>
<dbReference type="SUPFAM" id="SSF54975">
    <property type="entry name" value="Acylphosphatase/BLUF domain-like"/>
    <property type="match status" value="1"/>
</dbReference>
<dbReference type="AlphaFoldDB" id="A0A7X8SHM6"/>
<organism evidence="2 3">
    <name type="scientific">Flammeovirga agarivorans</name>
    <dbReference type="NCBI Taxonomy" id="2726742"/>
    <lineage>
        <taxon>Bacteria</taxon>
        <taxon>Pseudomonadati</taxon>
        <taxon>Bacteroidota</taxon>
        <taxon>Cytophagia</taxon>
        <taxon>Cytophagales</taxon>
        <taxon>Flammeovirgaceae</taxon>
        <taxon>Flammeovirga</taxon>
    </lineage>
</organism>
<keyword evidence="3" id="KW-1185">Reference proteome</keyword>